<comment type="caution">
    <text evidence="2">The sequence shown here is derived from an EMBL/GenBank/DDBJ whole genome shotgun (WGS) entry which is preliminary data.</text>
</comment>
<sequence>MSLTGPLCRGPGVAQRCGCRLLPRRRDTAILSQCNACLDLGRRSELVSRRSAGSQPTVARLDTEKSPTRLALAWLRRAGVGGTGVTIHAPTRSSSHRQGSASTYAEVAADTATAENVATLARRTAQNQVASISGSGSAVGGSCASDTPHQRRRWPTAAAPKGNSANMVNKGAYHVRHFTSLRLRGDATAAPSPDMQSNHGWLNSVCGATPTLGGPSRCSPAQHRGGAVIGAFAGLWRDSRDRVGSGAALCSACHRHPPEARTRHDRYVPSRQPRRVFER</sequence>
<accession>A0AA40EGV0</accession>
<dbReference type="AlphaFoldDB" id="A0AA40EGV0"/>
<feature type="region of interest" description="Disordered" evidence="1">
    <location>
        <begin position="132"/>
        <end position="166"/>
    </location>
</feature>
<feature type="compositionally biased region" description="Low complexity" evidence="1">
    <location>
        <begin position="132"/>
        <end position="145"/>
    </location>
</feature>
<dbReference type="Proteomes" id="UP001172101">
    <property type="component" value="Unassembled WGS sequence"/>
</dbReference>
<dbReference type="GeneID" id="85324366"/>
<evidence type="ECO:0000256" key="1">
    <source>
        <dbReference type="SAM" id="MobiDB-lite"/>
    </source>
</evidence>
<evidence type="ECO:0000313" key="2">
    <source>
        <dbReference type="EMBL" id="KAK0735108.1"/>
    </source>
</evidence>
<keyword evidence="3" id="KW-1185">Reference proteome</keyword>
<reference evidence="2" key="1">
    <citation type="submission" date="2023-06" db="EMBL/GenBank/DDBJ databases">
        <title>Genome-scale phylogeny and comparative genomics of the fungal order Sordariales.</title>
        <authorList>
            <consortium name="Lawrence Berkeley National Laboratory"/>
            <person name="Hensen N."/>
            <person name="Bonometti L."/>
            <person name="Westerberg I."/>
            <person name="Brannstrom I.O."/>
            <person name="Guillou S."/>
            <person name="Cros-Aarteil S."/>
            <person name="Calhoun S."/>
            <person name="Haridas S."/>
            <person name="Kuo A."/>
            <person name="Mondo S."/>
            <person name="Pangilinan J."/>
            <person name="Riley R."/>
            <person name="LaButti K."/>
            <person name="Andreopoulos B."/>
            <person name="Lipzen A."/>
            <person name="Chen C."/>
            <person name="Yanf M."/>
            <person name="Daum C."/>
            <person name="Ng V."/>
            <person name="Clum A."/>
            <person name="Steindorff A."/>
            <person name="Ohm R."/>
            <person name="Martin F."/>
            <person name="Silar P."/>
            <person name="Natvig D."/>
            <person name="Lalanne C."/>
            <person name="Gautier V."/>
            <person name="Ament-velasquez S.L."/>
            <person name="Kruys A."/>
            <person name="Hutchinson M.I."/>
            <person name="Powell A.J."/>
            <person name="Barry K."/>
            <person name="Miller A.N."/>
            <person name="Grigoriev I.V."/>
            <person name="Debuchy R."/>
            <person name="Gladieux P."/>
            <person name="Thoren M.H."/>
            <person name="Johannesson H."/>
        </authorList>
    </citation>
    <scope>NUCLEOTIDE SEQUENCE</scope>
    <source>
        <strain evidence="2">SMH2392-1A</strain>
    </source>
</reference>
<gene>
    <name evidence="2" type="ORF">B0T26DRAFT_690832</name>
</gene>
<evidence type="ECO:0000313" key="3">
    <source>
        <dbReference type="Proteomes" id="UP001172101"/>
    </source>
</evidence>
<feature type="compositionally biased region" description="Basic and acidic residues" evidence="1">
    <location>
        <begin position="258"/>
        <end position="268"/>
    </location>
</feature>
<proteinExistence type="predicted"/>
<dbReference type="EMBL" id="JAUIRO010000001">
    <property type="protein sequence ID" value="KAK0735108.1"/>
    <property type="molecule type" value="Genomic_DNA"/>
</dbReference>
<feature type="region of interest" description="Disordered" evidence="1">
    <location>
        <begin position="258"/>
        <end position="279"/>
    </location>
</feature>
<dbReference type="RefSeq" id="XP_060303985.1">
    <property type="nucleotide sequence ID" value="XM_060441096.1"/>
</dbReference>
<organism evidence="2 3">
    <name type="scientific">Lasiosphaeria miniovina</name>
    <dbReference type="NCBI Taxonomy" id="1954250"/>
    <lineage>
        <taxon>Eukaryota</taxon>
        <taxon>Fungi</taxon>
        <taxon>Dikarya</taxon>
        <taxon>Ascomycota</taxon>
        <taxon>Pezizomycotina</taxon>
        <taxon>Sordariomycetes</taxon>
        <taxon>Sordariomycetidae</taxon>
        <taxon>Sordariales</taxon>
        <taxon>Lasiosphaeriaceae</taxon>
        <taxon>Lasiosphaeria</taxon>
    </lineage>
</organism>
<protein>
    <submittedName>
        <fullName evidence="2">Uncharacterized protein</fullName>
    </submittedName>
</protein>
<name>A0AA40EGV0_9PEZI</name>